<dbReference type="Gene3D" id="3.40.190.10">
    <property type="entry name" value="Periplasmic binding protein-like II"/>
    <property type="match status" value="1"/>
</dbReference>
<dbReference type="OrthoDB" id="5292144at2"/>
<dbReference type="GO" id="GO:0042597">
    <property type="term" value="C:periplasmic space"/>
    <property type="evidence" value="ECO:0007669"/>
    <property type="project" value="UniProtKB-SubCell"/>
</dbReference>
<dbReference type="STRING" id="1116472.MGMO_74c00030"/>
<proteinExistence type="inferred from homology"/>
<dbReference type="EMBL" id="AYLO01000071">
    <property type="protein sequence ID" value="ESS72051.1"/>
    <property type="molecule type" value="Genomic_DNA"/>
</dbReference>
<dbReference type="Proteomes" id="UP000017842">
    <property type="component" value="Unassembled WGS sequence"/>
</dbReference>
<dbReference type="PANTHER" id="PTHR30024">
    <property type="entry name" value="ALIPHATIC SULFONATES-BINDING PROTEIN-RELATED"/>
    <property type="match status" value="1"/>
</dbReference>
<comment type="similarity">
    <text evidence="2">Belongs to the bacterial solute-binding protein SsuA/TauA family.</text>
</comment>
<evidence type="ECO:0000256" key="3">
    <source>
        <dbReference type="ARBA" id="ARBA00022729"/>
    </source>
</evidence>
<gene>
    <name evidence="4" type="ORF">MGMO_74c00030</name>
</gene>
<name>V5DXL0_9GAMM</name>
<comment type="subcellular location">
    <subcellularLocation>
        <location evidence="1">Periplasm</location>
    </subcellularLocation>
</comment>
<dbReference type="RefSeq" id="WP_023494899.1">
    <property type="nucleotide sequence ID" value="NZ_AYLO01000071.1"/>
</dbReference>
<keyword evidence="3" id="KW-0732">Signal</keyword>
<keyword evidence="5" id="KW-1185">Reference proteome</keyword>
<evidence type="ECO:0000313" key="5">
    <source>
        <dbReference type="Proteomes" id="UP000017842"/>
    </source>
</evidence>
<dbReference type="SUPFAM" id="SSF53850">
    <property type="entry name" value="Periplasmic binding protein-like II"/>
    <property type="match status" value="1"/>
</dbReference>
<protein>
    <submittedName>
        <fullName evidence="4">ABC-type proline/glycine betaine transport systems, periplasmic component</fullName>
    </submittedName>
</protein>
<evidence type="ECO:0000256" key="2">
    <source>
        <dbReference type="ARBA" id="ARBA00010742"/>
    </source>
</evidence>
<accession>V5DXL0</accession>
<evidence type="ECO:0000256" key="1">
    <source>
        <dbReference type="ARBA" id="ARBA00004418"/>
    </source>
</evidence>
<reference evidence="4 5" key="1">
    <citation type="journal article" date="2013" name="Genome Announc.">
        <title>Draft Genome Sequence of the Methanotrophic Gammaproteobacterium Methyloglobulus morosus DSM 22980 Strain KoM1.</title>
        <authorList>
            <person name="Poehlein A."/>
            <person name="Deutzmann J.S."/>
            <person name="Daniel R."/>
            <person name="Simeonova D.D."/>
        </authorList>
    </citation>
    <scope>NUCLEOTIDE SEQUENCE [LARGE SCALE GENOMIC DNA]</scope>
    <source>
        <strain evidence="4 5">KoM1</strain>
    </source>
</reference>
<sequence length="357" mass="40056">MKRLTFLILLLLVVLTGAIFYWYREELEPLFLHPESEKPKTPSITLAISPYQDIATIVTLHSLGLEKKYGLDVKLVTMAWEDILPALASNGTTVDMGFASFVEFLTKEQDLNRGADDPLVYVHPAYVFHGGSFISFNPEVAGLSKDSLSDKQQIEKFLSYKIGAQKSSLWEMMIYATARKGQVDIKSVKLFDSPLNDSLLAAEKGSLDIASAGLTQMTEAKKRGGRVVLQMEDLGFADITGFVCRKSTLESRRKDVEAVIKMWFDTVAYVMSDLDKNSSIPLDYLAKSSSTQYTLEQYKLALSQEYFPRSILESRQELQTRSGKFSHEKIAEDVVNYMQLSKGVVTPPAVPQFIEIQ</sequence>
<dbReference type="Pfam" id="PF13379">
    <property type="entry name" value="NMT1_2"/>
    <property type="match status" value="1"/>
</dbReference>
<comment type="caution">
    <text evidence="4">The sequence shown here is derived from an EMBL/GenBank/DDBJ whole genome shotgun (WGS) entry which is preliminary data.</text>
</comment>
<organism evidence="4 5">
    <name type="scientific">Methyloglobulus morosus KoM1</name>
    <dbReference type="NCBI Taxonomy" id="1116472"/>
    <lineage>
        <taxon>Bacteria</taxon>
        <taxon>Pseudomonadati</taxon>
        <taxon>Pseudomonadota</taxon>
        <taxon>Gammaproteobacteria</taxon>
        <taxon>Methylococcales</taxon>
        <taxon>Methylococcaceae</taxon>
        <taxon>Methyloglobulus</taxon>
    </lineage>
</organism>
<dbReference type="AlphaFoldDB" id="V5DXL0"/>
<dbReference type="PANTHER" id="PTHR30024:SF47">
    <property type="entry name" value="TAURINE-BINDING PERIPLASMIC PROTEIN"/>
    <property type="match status" value="1"/>
</dbReference>
<evidence type="ECO:0000313" key="4">
    <source>
        <dbReference type="EMBL" id="ESS72051.1"/>
    </source>
</evidence>